<dbReference type="AlphaFoldDB" id="A0A0Q9WY43"/>
<dbReference type="Pfam" id="PF08395">
    <property type="entry name" value="7tm_7"/>
    <property type="match status" value="2"/>
</dbReference>
<evidence type="ECO:0000256" key="3">
    <source>
        <dbReference type="ARBA" id="ARBA00022692"/>
    </source>
</evidence>
<keyword evidence="6 8" id="KW-0675">Receptor</keyword>
<dbReference type="EMBL" id="CH963857">
    <property type="protein sequence ID" value="KRF98494.1"/>
    <property type="molecule type" value="Genomic_DNA"/>
</dbReference>
<name>A0A0Q9WY43_DROWI</name>
<dbReference type="GO" id="GO:0033041">
    <property type="term" value="F:sweet taste receptor activity"/>
    <property type="evidence" value="ECO:0007669"/>
    <property type="project" value="TreeGrafter"/>
</dbReference>
<dbReference type="OrthoDB" id="8067175at2759"/>
<dbReference type="InterPro" id="IPR013604">
    <property type="entry name" value="7TM_chemorcpt"/>
</dbReference>
<keyword evidence="10" id="KW-1185">Reference proteome</keyword>
<dbReference type="GO" id="GO:0043025">
    <property type="term" value="C:neuronal cell body"/>
    <property type="evidence" value="ECO:0007669"/>
    <property type="project" value="TreeGrafter"/>
</dbReference>
<keyword evidence="4 8" id="KW-1133">Transmembrane helix</keyword>
<feature type="transmembrane region" description="Helical" evidence="8">
    <location>
        <begin position="251"/>
        <end position="273"/>
    </location>
</feature>
<protein>
    <recommendedName>
        <fullName evidence="8">Gustatory receptor</fullName>
    </recommendedName>
</protein>
<keyword evidence="5 8" id="KW-0472">Membrane</keyword>
<evidence type="ECO:0000256" key="1">
    <source>
        <dbReference type="ARBA" id="ARBA00004651"/>
    </source>
</evidence>
<dbReference type="Proteomes" id="UP000007798">
    <property type="component" value="Unassembled WGS sequence"/>
</dbReference>
<evidence type="ECO:0000256" key="7">
    <source>
        <dbReference type="ARBA" id="ARBA00023224"/>
    </source>
</evidence>
<feature type="transmembrane region" description="Helical" evidence="8">
    <location>
        <begin position="223"/>
        <end position="244"/>
    </location>
</feature>
<keyword evidence="3 8" id="KW-0812">Transmembrane</keyword>
<keyword evidence="7 8" id="KW-0807">Transducer</keyword>
<evidence type="ECO:0000256" key="5">
    <source>
        <dbReference type="ARBA" id="ARBA00023136"/>
    </source>
</evidence>
<gene>
    <name evidence="9" type="primary">Dwil\GK28284</name>
    <name evidence="9" type="ORF">Dwil_GK28284</name>
</gene>
<dbReference type="PANTHER" id="PTHR21143:SF131">
    <property type="entry name" value="GUSTATORY AND ODORANT RECEPTOR 63A-RELATED"/>
    <property type="match status" value="1"/>
</dbReference>
<feature type="transmembrane region" description="Helical" evidence="8">
    <location>
        <begin position="335"/>
        <end position="353"/>
    </location>
</feature>
<evidence type="ECO:0000313" key="9">
    <source>
        <dbReference type="EMBL" id="KRF98494.1"/>
    </source>
</evidence>
<feature type="transmembrane region" description="Helical" evidence="8">
    <location>
        <begin position="12"/>
        <end position="34"/>
    </location>
</feature>
<keyword evidence="2 8" id="KW-1003">Cell membrane</keyword>
<dbReference type="GO" id="GO:0030425">
    <property type="term" value="C:dendrite"/>
    <property type="evidence" value="ECO:0007669"/>
    <property type="project" value="TreeGrafter"/>
</dbReference>
<dbReference type="GO" id="GO:0005886">
    <property type="term" value="C:plasma membrane"/>
    <property type="evidence" value="ECO:0007669"/>
    <property type="project" value="UniProtKB-SubCell"/>
</dbReference>
<accession>A0A0Q9WY43</accession>
<evidence type="ECO:0000256" key="4">
    <source>
        <dbReference type="ARBA" id="ARBA00022989"/>
    </source>
</evidence>
<evidence type="ECO:0000256" key="8">
    <source>
        <dbReference type="RuleBase" id="RU363108"/>
    </source>
</evidence>
<dbReference type="GO" id="GO:0007165">
    <property type="term" value="P:signal transduction"/>
    <property type="evidence" value="ECO:0007669"/>
    <property type="project" value="UniProtKB-KW"/>
</dbReference>
<feature type="transmembrane region" description="Helical" evidence="8">
    <location>
        <begin position="46"/>
        <end position="65"/>
    </location>
</feature>
<reference evidence="9 10" key="1">
    <citation type="journal article" date="2007" name="Nature">
        <title>Evolution of genes and genomes on the Drosophila phylogeny.</title>
        <authorList>
            <consortium name="Drosophila 12 Genomes Consortium"/>
            <person name="Clark A.G."/>
            <person name="Eisen M.B."/>
            <person name="Smith D.R."/>
            <person name="Bergman C.M."/>
            <person name="Oliver B."/>
            <person name="Markow T.A."/>
            <person name="Kaufman T.C."/>
            <person name="Kellis M."/>
            <person name="Gelbart W."/>
            <person name="Iyer V.N."/>
            <person name="Pollard D.A."/>
            <person name="Sackton T.B."/>
            <person name="Larracuente A.M."/>
            <person name="Singh N.D."/>
            <person name="Abad J.P."/>
            <person name="Abt D.N."/>
            <person name="Adryan B."/>
            <person name="Aguade M."/>
            <person name="Akashi H."/>
            <person name="Anderson W.W."/>
            <person name="Aquadro C.F."/>
            <person name="Ardell D.H."/>
            <person name="Arguello R."/>
            <person name="Artieri C.G."/>
            <person name="Barbash D.A."/>
            <person name="Barker D."/>
            <person name="Barsanti P."/>
            <person name="Batterham P."/>
            <person name="Batzoglou S."/>
            <person name="Begun D."/>
            <person name="Bhutkar A."/>
            <person name="Blanco E."/>
            <person name="Bosak S.A."/>
            <person name="Bradley R.K."/>
            <person name="Brand A.D."/>
            <person name="Brent M.R."/>
            <person name="Brooks A.N."/>
            <person name="Brown R.H."/>
            <person name="Butlin R.K."/>
            <person name="Caggese C."/>
            <person name="Calvi B.R."/>
            <person name="Bernardo de Carvalho A."/>
            <person name="Caspi A."/>
            <person name="Castrezana S."/>
            <person name="Celniker S.E."/>
            <person name="Chang J.L."/>
            <person name="Chapple C."/>
            <person name="Chatterji S."/>
            <person name="Chinwalla A."/>
            <person name="Civetta A."/>
            <person name="Clifton S.W."/>
            <person name="Comeron J.M."/>
            <person name="Costello J.C."/>
            <person name="Coyne J.A."/>
            <person name="Daub J."/>
            <person name="David R.G."/>
            <person name="Delcher A.L."/>
            <person name="Delehaunty K."/>
            <person name="Do C.B."/>
            <person name="Ebling H."/>
            <person name="Edwards K."/>
            <person name="Eickbush T."/>
            <person name="Evans J.D."/>
            <person name="Filipski A."/>
            <person name="Findeiss S."/>
            <person name="Freyhult E."/>
            <person name="Fulton L."/>
            <person name="Fulton R."/>
            <person name="Garcia A.C."/>
            <person name="Gardiner A."/>
            <person name="Garfield D.A."/>
            <person name="Garvin B.E."/>
            <person name="Gibson G."/>
            <person name="Gilbert D."/>
            <person name="Gnerre S."/>
            <person name="Godfrey J."/>
            <person name="Good R."/>
            <person name="Gotea V."/>
            <person name="Gravely B."/>
            <person name="Greenberg A.J."/>
            <person name="Griffiths-Jones S."/>
            <person name="Gross S."/>
            <person name="Guigo R."/>
            <person name="Gustafson E.A."/>
            <person name="Haerty W."/>
            <person name="Hahn M.W."/>
            <person name="Halligan D.L."/>
            <person name="Halpern A.L."/>
            <person name="Halter G.M."/>
            <person name="Han M.V."/>
            <person name="Heger A."/>
            <person name="Hillier L."/>
            <person name="Hinrichs A.S."/>
            <person name="Holmes I."/>
            <person name="Hoskins R.A."/>
            <person name="Hubisz M.J."/>
            <person name="Hultmark D."/>
            <person name="Huntley M.A."/>
            <person name="Jaffe D.B."/>
            <person name="Jagadeeshan S."/>
            <person name="Jeck W.R."/>
            <person name="Johnson J."/>
            <person name="Jones C.D."/>
            <person name="Jordan W.C."/>
            <person name="Karpen G.H."/>
            <person name="Kataoka E."/>
            <person name="Keightley P.D."/>
            <person name="Kheradpour P."/>
            <person name="Kirkness E.F."/>
            <person name="Koerich L.B."/>
            <person name="Kristiansen K."/>
            <person name="Kudrna D."/>
            <person name="Kulathinal R.J."/>
            <person name="Kumar S."/>
            <person name="Kwok R."/>
            <person name="Lander E."/>
            <person name="Langley C.H."/>
            <person name="Lapoint R."/>
            <person name="Lazzaro B.P."/>
            <person name="Lee S.J."/>
            <person name="Levesque L."/>
            <person name="Li R."/>
            <person name="Lin C.F."/>
            <person name="Lin M.F."/>
            <person name="Lindblad-Toh K."/>
            <person name="Llopart A."/>
            <person name="Long M."/>
            <person name="Low L."/>
            <person name="Lozovsky E."/>
            <person name="Lu J."/>
            <person name="Luo M."/>
            <person name="Machado C.A."/>
            <person name="Makalowski W."/>
            <person name="Marzo M."/>
            <person name="Matsuda M."/>
            <person name="Matzkin L."/>
            <person name="McAllister B."/>
            <person name="McBride C.S."/>
            <person name="McKernan B."/>
            <person name="McKernan K."/>
            <person name="Mendez-Lago M."/>
            <person name="Minx P."/>
            <person name="Mollenhauer M.U."/>
            <person name="Montooth K."/>
            <person name="Mount S.M."/>
            <person name="Mu X."/>
            <person name="Myers E."/>
            <person name="Negre B."/>
            <person name="Newfeld S."/>
            <person name="Nielsen R."/>
            <person name="Noor M.A."/>
            <person name="O'Grady P."/>
            <person name="Pachter L."/>
            <person name="Papaceit M."/>
            <person name="Parisi M.J."/>
            <person name="Parisi M."/>
            <person name="Parts L."/>
            <person name="Pedersen J.S."/>
            <person name="Pesole G."/>
            <person name="Phillippy A.M."/>
            <person name="Ponting C.P."/>
            <person name="Pop M."/>
            <person name="Porcelli D."/>
            <person name="Powell J.R."/>
            <person name="Prohaska S."/>
            <person name="Pruitt K."/>
            <person name="Puig M."/>
            <person name="Quesneville H."/>
            <person name="Ram K.R."/>
            <person name="Rand D."/>
            <person name="Rasmussen M.D."/>
            <person name="Reed L.K."/>
            <person name="Reenan R."/>
            <person name="Reily A."/>
            <person name="Remington K.A."/>
            <person name="Rieger T.T."/>
            <person name="Ritchie M.G."/>
            <person name="Robin C."/>
            <person name="Rogers Y.H."/>
            <person name="Rohde C."/>
            <person name="Rozas J."/>
            <person name="Rubenfield M.J."/>
            <person name="Ruiz A."/>
            <person name="Russo S."/>
            <person name="Salzberg S.L."/>
            <person name="Sanchez-Gracia A."/>
            <person name="Saranga D.J."/>
            <person name="Sato H."/>
            <person name="Schaeffer S.W."/>
            <person name="Schatz M.C."/>
            <person name="Schlenke T."/>
            <person name="Schwartz R."/>
            <person name="Segarra C."/>
            <person name="Singh R.S."/>
            <person name="Sirot L."/>
            <person name="Sirota M."/>
            <person name="Sisneros N.B."/>
            <person name="Smith C.D."/>
            <person name="Smith T.F."/>
            <person name="Spieth J."/>
            <person name="Stage D.E."/>
            <person name="Stark A."/>
            <person name="Stephan W."/>
            <person name="Strausberg R.L."/>
            <person name="Strempel S."/>
            <person name="Sturgill D."/>
            <person name="Sutton G."/>
            <person name="Sutton G.G."/>
            <person name="Tao W."/>
            <person name="Teichmann S."/>
            <person name="Tobari Y.N."/>
            <person name="Tomimura Y."/>
            <person name="Tsolas J.M."/>
            <person name="Valente V.L."/>
            <person name="Venter E."/>
            <person name="Venter J.C."/>
            <person name="Vicario S."/>
            <person name="Vieira F.G."/>
            <person name="Vilella A.J."/>
            <person name="Villasante A."/>
            <person name="Walenz B."/>
            <person name="Wang J."/>
            <person name="Wasserman M."/>
            <person name="Watts T."/>
            <person name="Wilson D."/>
            <person name="Wilson R.K."/>
            <person name="Wing R.A."/>
            <person name="Wolfner M.F."/>
            <person name="Wong A."/>
            <person name="Wong G.K."/>
            <person name="Wu C.I."/>
            <person name="Wu G."/>
            <person name="Yamamoto D."/>
            <person name="Yang H.P."/>
            <person name="Yang S.P."/>
            <person name="Yorke J.A."/>
            <person name="Yoshida K."/>
            <person name="Zdobnov E."/>
            <person name="Zhang P."/>
            <person name="Zhang Y."/>
            <person name="Zimin A.V."/>
            <person name="Baldwin J."/>
            <person name="Abdouelleil A."/>
            <person name="Abdulkadir J."/>
            <person name="Abebe A."/>
            <person name="Abera B."/>
            <person name="Abreu J."/>
            <person name="Acer S.C."/>
            <person name="Aftuck L."/>
            <person name="Alexander A."/>
            <person name="An P."/>
            <person name="Anderson E."/>
            <person name="Anderson S."/>
            <person name="Arachi H."/>
            <person name="Azer M."/>
            <person name="Bachantsang P."/>
            <person name="Barry A."/>
            <person name="Bayul T."/>
            <person name="Berlin A."/>
            <person name="Bessette D."/>
            <person name="Bloom T."/>
            <person name="Blye J."/>
            <person name="Boguslavskiy L."/>
            <person name="Bonnet C."/>
            <person name="Boukhgalter B."/>
            <person name="Bourzgui I."/>
            <person name="Brown A."/>
            <person name="Cahill P."/>
            <person name="Channer S."/>
            <person name="Cheshatsang Y."/>
            <person name="Chuda L."/>
            <person name="Citroen M."/>
            <person name="Collymore A."/>
            <person name="Cooke P."/>
            <person name="Costello M."/>
            <person name="D'Aco K."/>
            <person name="Daza R."/>
            <person name="De Haan G."/>
            <person name="DeGray S."/>
            <person name="DeMaso C."/>
            <person name="Dhargay N."/>
            <person name="Dooley K."/>
            <person name="Dooley E."/>
            <person name="Doricent M."/>
            <person name="Dorje P."/>
            <person name="Dorjee K."/>
            <person name="Dupes A."/>
            <person name="Elong R."/>
            <person name="Falk J."/>
            <person name="Farina A."/>
            <person name="Faro S."/>
            <person name="Ferguson D."/>
            <person name="Fisher S."/>
            <person name="Foley C.D."/>
            <person name="Franke A."/>
            <person name="Friedrich D."/>
            <person name="Gadbois L."/>
            <person name="Gearin G."/>
            <person name="Gearin C.R."/>
            <person name="Giannoukos G."/>
            <person name="Goode T."/>
            <person name="Graham J."/>
            <person name="Grandbois E."/>
            <person name="Grewal S."/>
            <person name="Gyaltsen K."/>
            <person name="Hafez N."/>
            <person name="Hagos B."/>
            <person name="Hall J."/>
            <person name="Henson C."/>
            <person name="Hollinger A."/>
            <person name="Honan T."/>
            <person name="Huard M.D."/>
            <person name="Hughes L."/>
            <person name="Hurhula B."/>
            <person name="Husby M.E."/>
            <person name="Kamat A."/>
            <person name="Kanga B."/>
            <person name="Kashin S."/>
            <person name="Khazanovich D."/>
            <person name="Kisner P."/>
            <person name="Lance K."/>
            <person name="Lara M."/>
            <person name="Lee W."/>
            <person name="Lennon N."/>
            <person name="Letendre F."/>
            <person name="LeVine R."/>
            <person name="Lipovsky A."/>
            <person name="Liu X."/>
            <person name="Liu J."/>
            <person name="Liu S."/>
            <person name="Lokyitsang T."/>
            <person name="Lokyitsang Y."/>
            <person name="Lubonja R."/>
            <person name="Lui A."/>
            <person name="MacDonald P."/>
            <person name="Magnisalis V."/>
            <person name="Maru K."/>
            <person name="Matthews C."/>
            <person name="McCusker W."/>
            <person name="McDonough S."/>
            <person name="Mehta T."/>
            <person name="Meldrim J."/>
            <person name="Meneus L."/>
            <person name="Mihai O."/>
            <person name="Mihalev A."/>
            <person name="Mihova T."/>
            <person name="Mittelman R."/>
            <person name="Mlenga V."/>
            <person name="Montmayeur A."/>
            <person name="Mulrain L."/>
            <person name="Navidi A."/>
            <person name="Naylor J."/>
            <person name="Negash T."/>
            <person name="Nguyen T."/>
            <person name="Nguyen N."/>
            <person name="Nicol R."/>
            <person name="Norbu C."/>
            <person name="Norbu N."/>
            <person name="Novod N."/>
            <person name="O'Neill B."/>
            <person name="Osman S."/>
            <person name="Markiewicz E."/>
            <person name="Oyono O.L."/>
            <person name="Patti C."/>
            <person name="Phunkhang P."/>
            <person name="Pierre F."/>
            <person name="Priest M."/>
            <person name="Raghuraman S."/>
            <person name="Rege F."/>
            <person name="Reyes R."/>
            <person name="Rise C."/>
            <person name="Rogov P."/>
            <person name="Ross K."/>
            <person name="Ryan E."/>
            <person name="Settipalli S."/>
            <person name="Shea T."/>
            <person name="Sherpa N."/>
            <person name="Shi L."/>
            <person name="Shih D."/>
            <person name="Sparrow T."/>
            <person name="Spaulding J."/>
            <person name="Stalker J."/>
            <person name="Stange-Thomann N."/>
            <person name="Stavropoulos S."/>
            <person name="Stone C."/>
            <person name="Strader C."/>
            <person name="Tesfaye S."/>
            <person name="Thomson T."/>
            <person name="Thoulutsang Y."/>
            <person name="Thoulutsang D."/>
            <person name="Topham K."/>
            <person name="Topping I."/>
            <person name="Tsamla T."/>
            <person name="Vassiliev H."/>
            <person name="Vo A."/>
            <person name="Wangchuk T."/>
            <person name="Wangdi T."/>
            <person name="Weiand M."/>
            <person name="Wilkinson J."/>
            <person name="Wilson A."/>
            <person name="Yadav S."/>
            <person name="Young G."/>
            <person name="Yu Q."/>
            <person name="Zembek L."/>
            <person name="Zhong D."/>
            <person name="Zimmer A."/>
            <person name="Zwirko Z."/>
            <person name="Jaffe D.B."/>
            <person name="Alvarez P."/>
            <person name="Brockman W."/>
            <person name="Butler J."/>
            <person name="Chin C."/>
            <person name="Gnerre S."/>
            <person name="Grabherr M."/>
            <person name="Kleber M."/>
            <person name="Mauceli E."/>
            <person name="MacCallum I."/>
        </authorList>
    </citation>
    <scope>NUCLEOTIDE SEQUENCE [LARGE SCALE GENOMIC DNA]</scope>
    <source>
        <strain evidence="10">Tucson 14030-0811.24</strain>
    </source>
</reference>
<dbReference type="PANTHER" id="PTHR21143">
    <property type="entry name" value="INVERTEBRATE GUSTATORY RECEPTOR"/>
    <property type="match status" value="1"/>
</dbReference>
<dbReference type="InParanoid" id="A0A0Q9WY43"/>
<comment type="subcellular location">
    <subcellularLocation>
        <location evidence="1 8">Cell membrane</location>
        <topology evidence="1 8">Multi-pass membrane protein</topology>
    </subcellularLocation>
</comment>
<evidence type="ECO:0000256" key="2">
    <source>
        <dbReference type="ARBA" id="ARBA00022475"/>
    </source>
</evidence>
<comment type="function">
    <text evidence="8">Gustatory receptor which mediates acceptance or avoidance behavior, depending on its substrates.</text>
</comment>
<feature type="transmembrane region" description="Helical" evidence="8">
    <location>
        <begin position="86"/>
        <end position="104"/>
    </location>
</feature>
<feature type="transmembrane region" description="Helical" evidence="8">
    <location>
        <begin position="147"/>
        <end position="177"/>
    </location>
</feature>
<dbReference type="GO" id="GO:0030424">
    <property type="term" value="C:axon"/>
    <property type="evidence" value="ECO:0007669"/>
    <property type="project" value="TreeGrafter"/>
</dbReference>
<sequence>MFRYYTGCRRKWVYFILKSTYYGSVGLGLFPFTFNSKLKRLQRSKWLIAYGLALNFSLIGLTLFLNGARENILWMDIYIRNPSVKYIEIIGGVFSVLTACVIHLKTFWNNQKLLTILNKLLVLEFMHFGNQSHGECPKFEYFVIQKFIFIALDIILFSPLLSVMHFHLIAICIYRYVWIINAELLDLKQRMNSSRVRLLLQLYGQLIDINDLLTDTYDYQMTLYLGTVLTANIIISFIFIIFWTRLLNPKTIIISVMFSLALVIKFSDFWLAITICDQAEKTARETSTILKLYNEINDLDVETEQILTEFSLFCSHRRLQFFHCKLFAVNHQMGFQMLITCVLYLIFLVQFDYMNL</sequence>
<evidence type="ECO:0000313" key="10">
    <source>
        <dbReference type="Proteomes" id="UP000007798"/>
    </source>
</evidence>
<evidence type="ECO:0000256" key="6">
    <source>
        <dbReference type="ARBA" id="ARBA00023170"/>
    </source>
</evidence>
<comment type="similarity">
    <text evidence="8">Belongs to the insect chemoreceptor superfamily. Gustatory receptor (GR) family.</text>
</comment>
<proteinExistence type="inferred from homology"/>
<organism evidence="9 10">
    <name type="scientific">Drosophila willistoni</name>
    <name type="common">Fruit fly</name>
    <dbReference type="NCBI Taxonomy" id="7260"/>
    <lineage>
        <taxon>Eukaryota</taxon>
        <taxon>Metazoa</taxon>
        <taxon>Ecdysozoa</taxon>
        <taxon>Arthropoda</taxon>
        <taxon>Hexapoda</taxon>
        <taxon>Insecta</taxon>
        <taxon>Pterygota</taxon>
        <taxon>Neoptera</taxon>
        <taxon>Endopterygota</taxon>
        <taxon>Diptera</taxon>
        <taxon>Brachycera</taxon>
        <taxon>Muscomorpha</taxon>
        <taxon>Ephydroidea</taxon>
        <taxon>Drosophilidae</taxon>
        <taxon>Drosophila</taxon>
        <taxon>Sophophora</taxon>
    </lineage>
</organism>